<proteinExistence type="predicted"/>
<dbReference type="OrthoDB" id="5354021at2"/>
<dbReference type="GO" id="GO:0016740">
    <property type="term" value="F:transferase activity"/>
    <property type="evidence" value="ECO:0007669"/>
    <property type="project" value="UniProtKB-KW"/>
</dbReference>
<name>A0A0F5LRG8_9HYPH</name>
<dbReference type="AlphaFoldDB" id="A0A0F5LRG8"/>
<dbReference type="Proteomes" id="UP000033608">
    <property type="component" value="Unassembled WGS sequence"/>
</dbReference>
<accession>A0A0F5LRG8</accession>
<dbReference type="EMBL" id="LAJF01000062">
    <property type="protein sequence ID" value="KKB84938.1"/>
    <property type="molecule type" value="Genomic_DNA"/>
</dbReference>
<gene>
    <name evidence="2" type="ORF">SAMN02745223_01666</name>
    <name evidence="1" type="ORF">VW29_08975</name>
</gene>
<dbReference type="InterPro" id="IPR029044">
    <property type="entry name" value="Nucleotide-diphossugar_trans"/>
</dbReference>
<keyword evidence="2" id="KW-0808">Transferase</keyword>
<evidence type="ECO:0000313" key="1">
    <source>
        <dbReference type="EMBL" id="KKB84938.1"/>
    </source>
</evidence>
<dbReference type="SUPFAM" id="SSF53448">
    <property type="entry name" value="Nucleotide-diphospho-sugar transferases"/>
    <property type="match status" value="1"/>
</dbReference>
<dbReference type="RefSeq" id="WP_046134949.1">
    <property type="nucleotide sequence ID" value="NZ_FQVC01000004.1"/>
</dbReference>
<reference evidence="2 4" key="2">
    <citation type="submission" date="2016-11" db="EMBL/GenBank/DDBJ databases">
        <authorList>
            <person name="Jaros S."/>
            <person name="Januszkiewicz K."/>
            <person name="Wedrychowicz H."/>
        </authorList>
    </citation>
    <scope>NUCLEOTIDE SEQUENCE [LARGE SCALE GENOMIC DNA]</scope>
    <source>
        <strain evidence="2 4">DSM 17137</strain>
    </source>
</reference>
<dbReference type="STRING" id="1121477.SAMN02745223_01666"/>
<evidence type="ECO:0000313" key="3">
    <source>
        <dbReference type="Proteomes" id="UP000033608"/>
    </source>
</evidence>
<dbReference type="EMBL" id="FQVC01000004">
    <property type="protein sequence ID" value="SHF04656.1"/>
    <property type="molecule type" value="Genomic_DNA"/>
</dbReference>
<evidence type="ECO:0000313" key="2">
    <source>
        <dbReference type="EMBL" id="SHF04656.1"/>
    </source>
</evidence>
<dbReference type="PATRIC" id="fig|1121477.3.peg.2895"/>
<protein>
    <submittedName>
        <fullName evidence="2">Alpha 1,4-glycosyltransferase conserved region</fullName>
    </submittedName>
</protein>
<organism evidence="1 3">
    <name type="scientific">Devosia limi DSM 17137</name>
    <dbReference type="NCBI Taxonomy" id="1121477"/>
    <lineage>
        <taxon>Bacteria</taxon>
        <taxon>Pseudomonadati</taxon>
        <taxon>Pseudomonadota</taxon>
        <taxon>Alphaproteobacteria</taxon>
        <taxon>Hyphomicrobiales</taxon>
        <taxon>Devosiaceae</taxon>
        <taxon>Devosia</taxon>
    </lineage>
</organism>
<dbReference type="Proteomes" id="UP000184533">
    <property type="component" value="Unassembled WGS sequence"/>
</dbReference>
<evidence type="ECO:0000313" key="4">
    <source>
        <dbReference type="Proteomes" id="UP000184533"/>
    </source>
</evidence>
<keyword evidence="3" id="KW-1185">Reference proteome</keyword>
<sequence length="268" mass="29787">MSLPTIVTFWHGPISWLERLSAISFLRQGHRVELYSYEPIEGVPDGVAVIDANTILPHDKLVFYKGRGTPGVFSDYFRASLQRAEAGIWADLDMYCVRPLANLPDYVLGYERPGSVNGAILRLPADSPLLEDMLAIFTEAKRPLLEPHLPIFRRLEVAAKRLAGQTVPPEYMQYGATGPFALTHYSKRHGVAPIQPPEVFYPVPYEKIPTLMQAGSRIAPYLTERSLAVHIWRSQITKRGRIGMPLPEADSALALVCAELGIDPQAAT</sequence>
<reference evidence="1 3" key="1">
    <citation type="submission" date="2015-03" db="EMBL/GenBank/DDBJ databases">
        <authorList>
            <person name="Hassan Y.I."/>
            <person name="Lepp D."/>
            <person name="Zhou T."/>
        </authorList>
    </citation>
    <scope>NUCLEOTIDE SEQUENCE [LARGE SCALE GENOMIC DNA]</scope>
    <source>
        <strain evidence="1 3">DSM 17137</strain>
    </source>
</reference>
<dbReference type="Gene3D" id="3.90.550.20">
    <property type="match status" value="1"/>
</dbReference>